<name>A0A517NNE7_9BACT</name>
<dbReference type="Proteomes" id="UP000319817">
    <property type="component" value="Chromosome"/>
</dbReference>
<organism evidence="1 2">
    <name type="scientific">Stieleria marina</name>
    <dbReference type="NCBI Taxonomy" id="1930275"/>
    <lineage>
        <taxon>Bacteria</taxon>
        <taxon>Pseudomonadati</taxon>
        <taxon>Planctomycetota</taxon>
        <taxon>Planctomycetia</taxon>
        <taxon>Pirellulales</taxon>
        <taxon>Pirellulaceae</taxon>
        <taxon>Stieleria</taxon>
    </lineage>
</organism>
<proteinExistence type="predicted"/>
<reference evidence="1 2" key="1">
    <citation type="submission" date="2019-02" db="EMBL/GenBank/DDBJ databases">
        <title>Deep-cultivation of Planctomycetes and their phenomic and genomic characterization uncovers novel biology.</title>
        <authorList>
            <person name="Wiegand S."/>
            <person name="Jogler M."/>
            <person name="Boedeker C."/>
            <person name="Pinto D."/>
            <person name="Vollmers J."/>
            <person name="Rivas-Marin E."/>
            <person name="Kohn T."/>
            <person name="Peeters S.H."/>
            <person name="Heuer A."/>
            <person name="Rast P."/>
            <person name="Oberbeckmann S."/>
            <person name="Bunk B."/>
            <person name="Jeske O."/>
            <person name="Meyerdierks A."/>
            <person name="Storesund J.E."/>
            <person name="Kallscheuer N."/>
            <person name="Luecker S."/>
            <person name="Lage O.M."/>
            <person name="Pohl T."/>
            <person name="Merkel B.J."/>
            <person name="Hornburger P."/>
            <person name="Mueller R.-W."/>
            <person name="Bruemmer F."/>
            <person name="Labrenz M."/>
            <person name="Spormann A.M."/>
            <person name="Op den Camp H."/>
            <person name="Overmann J."/>
            <person name="Amann R."/>
            <person name="Jetten M.S.M."/>
            <person name="Mascher T."/>
            <person name="Medema M.H."/>
            <person name="Devos D.P."/>
            <person name="Kaster A.-K."/>
            <person name="Ovreas L."/>
            <person name="Rohde M."/>
            <person name="Galperin M.Y."/>
            <person name="Jogler C."/>
        </authorList>
    </citation>
    <scope>NUCLEOTIDE SEQUENCE [LARGE SCALE GENOMIC DNA]</scope>
    <source>
        <strain evidence="1 2">K23_9</strain>
    </source>
</reference>
<sequence>MPNFTDAELAAFLDEALSAVRCSELEQQLRDDDQLRKRLIEVRGRETAGLHTIGGMWRRARVSCPDRSELGQFVLGTLPDEHADYIRFHLYEIGCRFCQANLDDLKAASEQPEQSSTRRQRYFQTSAGYLNDQG</sequence>
<keyword evidence="2" id="KW-1185">Reference proteome</keyword>
<gene>
    <name evidence="1" type="ORF">K239x_05910</name>
</gene>
<dbReference type="OrthoDB" id="285502at2"/>
<protein>
    <submittedName>
        <fullName evidence="1">Uncharacterized protein</fullName>
    </submittedName>
</protein>
<evidence type="ECO:0000313" key="1">
    <source>
        <dbReference type="EMBL" id="QDT08651.1"/>
    </source>
</evidence>
<dbReference type="EMBL" id="CP036526">
    <property type="protein sequence ID" value="QDT08651.1"/>
    <property type="molecule type" value="Genomic_DNA"/>
</dbReference>
<dbReference type="AlphaFoldDB" id="A0A517NNE7"/>
<accession>A0A517NNE7</accession>
<evidence type="ECO:0000313" key="2">
    <source>
        <dbReference type="Proteomes" id="UP000319817"/>
    </source>
</evidence>
<dbReference type="RefSeq" id="WP_145416161.1">
    <property type="nucleotide sequence ID" value="NZ_CP036526.1"/>
</dbReference>